<dbReference type="PROSITE" id="PS51257">
    <property type="entry name" value="PROKAR_LIPOPROTEIN"/>
    <property type="match status" value="1"/>
</dbReference>
<gene>
    <name evidence="2" type="ORF">BD311DRAFT_442429</name>
</gene>
<accession>A0A4Q9N188</accession>
<proteinExistence type="predicted"/>
<evidence type="ECO:0000256" key="1">
    <source>
        <dbReference type="SAM" id="Phobius"/>
    </source>
</evidence>
<keyword evidence="1" id="KW-0472">Membrane</keyword>
<keyword evidence="1" id="KW-0812">Transmembrane</keyword>
<name>A0A4Q9N188_9APHY</name>
<dbReference type="EMBL" id="ML143391">
    <property type="protein sequence ID" value="TBU33578.1"/>
    <property type="molecule type" value="Genomic_DNA"/>
</dbReference>
<reference evidence="2" key="1">
    <citation type="submission" date="2019-01" db="EMBL/GenBank/DDBJ databases">
        <title>Draft genome sequences of three monokaryotic isolates of the white-rot basidiomycete fungus Dichomitus squalens.</title>
        <authorList>
            <consortium name="DOE Joint Genome Institute"/>
            <person name="Lopez S.C."/>
            <person name="Andreopoulos B."/>
            <person name="Pangilinan J."/>
            <person name="Lipzen A."/>
            <person name="Riley R."/>
            <person name="Ahrendt S."/>
            <person name="Ng V."/>
            <person name="Barry K."/>
            <person name="Daum C."/>
            <person name="Grigoriev I.V."/>
            <person name="Hilden K.S."/>
            <person name="Makela M.R."/>
            <person name="de Vries R.P."/>
        </authorList>
    </citation>
    <scope>NUCLEOTIDE SEQUENCE [LARGE SCALE GENOMIC DNA]</scope>
    <source>
        <strain evidence="2">OM18370.1</strain>
    </source>
</reference>
<sequence>MRVCSNEVETYSSANFVLAIPYSFVLFASSCHLFFSAFRSPAHRYSCASLENLHLRFSNVSQKCSTNSRVSRYYHSTSVAACTICMLASGSANEVHPLLPVFALSLTSSLDGPL</sequence>
<dbReference type="AlphaFoldDB" id="A0A4Q9N188"/>
<keyword evidence="1" id="KW-1133">Transmembrane helix</keyword>
<dbReference type="Proteomes" id="UP000292957">
    <property type="component" value="Unassembled WGS sequence"/>
</dbReference>
<protein>
    <submittedName>
        <fullName evidence="2">Uncharacterized protein</fullName>
    </submittedName>
</protein>
<feature type="transmembrane region" description="Helical" evidence="1">
    <location>
        <begin position="16"/>
        <end position="35"/>
    </location>
</feature>
<evidence type="ECO:0000313" key="2">
    <source>
        <dbReference type="EMBL" id="TBU33578.1"/>
    </source>
</evidence>
<organism evidence="2">
    <name type="scientific">Dichomitus squalens</name>
    <dbReference type="NCBI Taxonomy" id="114155"/>
    <lineage>
        <taxon>Eukaryota</taxon>
        <taxon>Fungi</taxon>
        <taxon>Dikarya</taxon>
        <taxon>Basidiomycota</taxon>
        <taxon>Agaricomycotina</taxon>
        <taxon>Agaricomycetes</taxon>
        <taxon>Polyporales</taxon>
        <taxon>Polyporaceae</taxon>
        <taxon>Dichomitus</taxon>
    </lineage>
</organism>